<organism evidence="2 3">
    <name type="scientific">candidate division WWE3 bacterium GW2011_GWF1_42_14</name>
    <dbReference type="NCBI Taxonomy" id="1619138"/>
    <lineage>
        <taxon>Bacteria</taxon>
        <taxon>Katanobacteria</taxon>
    </lineage>
</organism>
<comment type="caution">
    <text evidence="2">The sequence shown here is derived from an EMBL/GenBank/DDBJ whole genome shotgun (WGS) entry which is preliminary data.</text>
</comment>
<feature type="transmembrane region" description="Helical" evidence="1">
    <location>
        <begin position="20"/>
        <end position="41"/>
    </location>
</feature>
<gene>
    <name evidence="2" type="ORF">UV00_C0011G0015</name>
</gene>
<evidence type="ECO:0000313" key="3">
    <source>
        <dbReference type="Proteomes" id="UP000033847"/>
    </source>
</evidence>
<sequence>MAVISRVTRDNFLSVTCSEILFKVLYSLVRVSLNNYLYFGIVYKSMKNFLKHPIALIVLILVVITGIFLLNQKETTVVSDPPEVATIQDSEPVVPELNILHESIALLWHTAYPRRDLSAIKGALPKLLQSTTNLVEAELPGILQDKQIAWEKGVKEFQFKVKELDKAANNNDLNTALSLVESIHTEYENLGNILRPKLAELESFHQELYKVYHYYLPEGDAGKIADAIPVMQERCASLEEVTLPAKYVDKQEQFNQAVQELKVALDEVVASPNSNPSVENLHTAYQAVEAILL</sequence>
<reference evidence="2 3" key="1">
    <citation type="journal article" date="2015" name="Nature">
        <title>rRNA introns, odd ribosomes, and small enigmatic genomes across a large radiation of phyla.</title>
        <authorList>
            <person name="Brown C.T."/>
            <person name="Hug L.A."/>
            <person name="Thomas B.C."/>
            <person name="Sharon I."/>
            <person name="Castelle C.J."/>
            <person name="Singh A."/>
            <person name="Wilkins M.J."/>
            <person name="Williams K.H."/>
            <person name="Banfield J.F."/>
        </authorList>
    </citation>
    <scope>NUCLEOTIDE SEQUENCE [LARGE SCALE GENOMIC DNA]</scope>
</reference>
<name>A0A0G0YM08_UNCKA</name>
<dbReference type="AlphaFoldDB" id="A0A0G0YM08"/>
<protein>
    <submittedName>
        <fullName evidence="2">Uncharacterized protein</fullName>
    </submittedName>
</protein>
<dbReference type="EMBL" id="LCCU01000011">
    <property type="protein sequence ID" value="KKS37832.1"/>
    <property type="molecule type" value="Genomic_DNA"/>
</dbReference>
<feature type="transmembrane region" description="Helical" evidence="1">
    <location>
        <begin position="53"/>
        <end position="70"/>
    </location>
</feature>
<evidence type="ECO:0000256" key="1">
    <source>
        <dbReference type="SAM" id="Phobius"/>
    </source>
</evidence>
<keyword evidence="1" id="KW-0472">Membrane</keyword>
<accession>A0A0G0YM08</accession>
<proteinExistence type="predicted"/>
<keyword evidence="1" id="KW-0812">Transmembrane</keyword>
<dbReference type="Proteomes" id="UP000033847">
    <property type="component" value="Unassembled WGS sequence"/>
</dbReference>
<evidence type="ECO:0000313" key="2">
    <source>
        <dbReference type="EMBL" id="KKS37832.1"/>
    </source>
</evidence>
<keyword evidence="1" id="KW-1133">Transmembrane helix</keyword>